<gene>
    <name evidence="1" type="ORF">MENT_LOCUS36301</name>
</gene>
<name>A0A6V7WA29_MELEN</name>
<dbReference type="Proteomes" id="UP000580250">
    <property type="component" value="Unassembled WGS sequence"/>
</dbReference>
<organism evidence="1 2">
    <name type="scientific">Meloidogyne enterolobii</name>
    <name type="common">Root-knot nematode worm</name>
    <name type="synonym">Meloidogyne mayaguensis</name>
    <dbReference type="NCBI Taxonomy" id="390850"/>
    <lineage>
        <taxon>Eukaryota</taxon>
        <taxon>Metazoa</taxon>
        <taxon>Ecdysozoa</taxon>
        <taxon>Nematoda</taxon>
        <taxon>Chromadorea</taxon>
        <taxon>Rhabditida</taxon>
        <taxon>Tylenchina</taxon>
        <taxon>Tylenchomorpha</taxon>
        <taxon>Tylenchoidea</taxon>
        <taxon>Meloidogynidae</taxon>
        <taxon>Meloidogyninae</taxon>
        <taxon>Meloidogyne</taxon>
    </lineage>
</organism>
<reference evidence="1 2" key="1">
    <citation type="submission" date="2020-08" db="EMBL/GenBank/DDBJ databases">
        <authorList>
            <person name="Koutsovoulos G."/>
            <person name="Danchin GJ E."/>
        </authorList>
    </citation>
    <scope>NUCLEOTIDE SEQUENCE [LARGE SCALE GENOMIC DNA]</scope>
</reference>
<comment type="caution">
    <text evidence="1">The sequence shown here is derived from an EMBL/GenBank/DDBJ whole genome shotgun (WGS) entry which is preliminary data.</text>
</comment>
<proteinExistence type="predicted"/>
<evidence type="ECO:0000313" key="2">
    <source>
        <dbReference type="Proteomes" id="UP000580250"/>
    </source>
</evidence>
<accession>A0A6V7WA29</accession>
<dbReference type="EMBL" id="CAJEWN010000485">
    <property type="protein sequence ID" value="CAD2183975.1"/>
    <property type="molecule type" value="Genomic_DNA"/>
</dbReference>
<dbReference type="AlphaFoldDB" id="A0A6V7WA29"/>
<protein>
    <submittedName>
        <fullName evidence="1">Uncharacterized protein</fullName>
    </submittedName>
</protein>
<evidence type="ECO:0000313" key="1">
    <source>
        <dbReference type="EMBL" id="CAD2183975.1"/>
    </source>
</evidence>
<sequence>MRLYENVSTLCVQILLFAIHPPKVKLQSKNMVQSHNYRHKPNFLIEYNFLTELTIV</sequence>